<protein>
    <submittedName>
        <fullName evidence="4">Uncharacterized protein</fullName>
    </submittedName>
</protein>
<evidence type="ECO:0000256" key="1">
    <source>
        <dbReference type="ARBA" id="ARBA00022574"/>
    </source>
</evidence>
<feature type="repeat" description="WD" evidence="3">
    <location>
        <begin position="117"/>
        <end position="149"/>
    </location>
</feature>
<evidence type="ECO:0000313" key="5">
    <source>
        <dbReference type="Proteomes" id="UP000215902"/>
    </source>
</evidence>
<dbReference type="PROSITE" id="PS50294">
    <property type="entry name" value="WD_REPEATS_REGION"/>
    <property type="match status" value="1"/>
</dbReference>
<dbReference type="EMBL" id="NIVC01002101">
    <property type="protein sequence ID" value="PAA60855.1"/>
    <property type="molecule type" value="Genomic_DNA"/>
</dbReference>
<dbReference type="GO" id="GO:0006364">
    <property type="term" value="P:rRNA processing"/>
    <property type="evidence" value="ECO:0007669"/>
    <property type="project" value="TreeGrafter"/>
</dbReference>
<dbReference type="OrthoDB" id="756370at2759"/>
<dbReference type="SUPFAM" id="SSF50978">
    <property type="entry name" value="WD40 repeat-like"/>
    <property type="match status" value="1"/>
</dbReference>
<dbReference type="STRING" id="282301.A0A267EH59"/>
<comment type="caution">
    <text evidence="4">The sequence shown here is derived from an EMBL/GenBank/DDBJ whole genome shotgun (WGS) entry which is preliminary data.</text>
</comment>
<evidence type="ECO:0000256" key="3">
    <source>
        <dbReference type="PROSITE-ProRule" id="PRU00221"/>
    </source>
</evidence>
<keyword evidence="1 3" id="KW-0853">WD repeat</keyword>
<dbReference type="GO" id="GO:0005656">
    <property type="term" value="C:nuclear pre-replicative complex"/>
    <property type="evidence" value="ECO:0007669"/>
    <property type="project" value="TreeGrafter"/>
</dbReference>
<dbReference type="Proteomes" id="UP000215902">
    <property type="component" value="Unassembled WGS sequence"/>
</dbReference>
<dbReference type="InterPro" id="IPR036322">
    <property type="entry name" value="WD40_repeat_dom_sf"/>
</dbReference>
<dbReference type="PANTHER" id="PTHR18763:SF0">
    <property type="entry name" value="WD REPEAT-CONTAINING PROTEIN 18"/>
    <property type="match status" value="1"/>
</dbReference>
<organism evidence="4 5">
    <name type="scientific">Macrostomum lignano</name>
    <dbReference type="NCBI Taxonomy" id="282301"/>
    <lineage>
        <taxon>Eukaryota</taxon>
        <taxon>Metazoa</taxon>
        <taxon>Spiralia</taxon>
        <taxon>Lophotrochozoa</taxon>
        <taxon>Platyhelminthes</taxon>
        <taxon>Rhabditophora</taxon>
        <taxon>Macrostomorpha</taxon>
        <taxon>Macrostomida</taxon>
        <taxon>Macrostomidae</taxon>
        <taxon>Macrostomum</taxon>
    </lineage>
</organism>
<dbReference type="InterPro" id="IPR015943">
    <property type="entry name" value="WD40/YVTN_repeat-like_dom_sf"/>
</dbReference>
<sequence>LIVSDSGPAGGSQTSCYDLQSGTQLNQCRQTEPPVPGSLCCAADYGTVFSAAAGKPLISCWQMQQQQQQQQQHRRIVLPSQATSLAFTDCGEICAAALGERILVWHASTGDLLSVLSGSHHRRIRCLAWSQPPHYLASSGDDGLVCLWDSGLALNSAQLQLAAGSGGASALRPLHSWVAAMCPAVGVRPIGAAPHNCMLAAWAANGQVSLFCCSTGSRLLQLLLPQPPLSGDATLTHAYFGCSAGLAIRVCMMRPLLQQSQLQPHQQSLQGDACSTESRLATQRLWPAEDGDAVAVAISPLSDRLAVGSSRGRVLIVTCPGLAQLLSLKHSACPIACMLIATPNLTAAGAPARRHPLMLHGQLKRSLLQQQQQRSSAARTARLRLGRGDFGDSELLLRFPTMPPVEDAEAEAVREQHEDIQDDVAEEAEMRVSVVDEEEPEAQGDAVKSKSAAAAAAAAEAKRLDDLKRRALQLISGKN</sequence>
<name>A0A267EH59_9PLAT</name>
<keyword evidence="2" id="KW-0677">Repeat</keyword>
<dbReference type="InterPro" id="IPR001680">
    <property type="entry name" value="WD40_rpt"/>
</dbReference>
<keyword evidence="5" id="KW-1185">Reference proteome</keyword>
<reference evidence="4 5" key="1">
    <citation type="submission" date="2017-06" db="EMBL/GenBank/DDBJ databases">
        <title>A platform for efficient transgenesis in Macrostomum lignano, a flatworm model organism for stem cell research.</title>
        <authorList>
            <person name="Berezikov E."/>
        </authorList>
    </citation>
    <scope>NUCLEOTIDE SEQUENCE [LARGE SCALE GENOMIC DNA]</scope>
    <source>
        <strain evidence="4">DV1</strain>
        <tissue evidence="4">Whole organism</tissue>
    </source>
</reference>
<evidence type="ECO:0000256" key="2">
    <source>
        <dbReference type="ARBA" id="ARBA00022737"/>
    </source>
</evidence>
<dbReference type="PANTHER" id="PTHR18763">
    <property type="entry name" value="WD-REPEAT PROTEIN 18"/>
    <property type="match status" value="1"/>
</dbReference>
<feature type="non-terminal residue" evidence="4">
    <location>
        <position position="1"/>
    </location>
</feature>
<proteinExistence type="predicted"/>
<dbReference type="GO" id="GO:0120330">
    <property type="term" value="C:rixosome complex"/>
    <property type="evidence" value="ECO:0007669"/>
    <property type="project" value="TreeGrafter"/>
</dbReference>
<dbReference type="InterPro" id="IPR045227">
    <property type="entry name" value="WDR18/Ipi3/RID3"/>
</dbReference>
<accession>A0A267EH59</accession>
<gene>
    <name evidence="4" type="ORF">BOX15_Mlig011461g1</name>
</gene>
<evidence type="ECO:0000313" key="4">
    <source>
        <dbReference type="EMBL" id="PAA60855.1"/>
    </source>
</evidence>
<dbReference type="Pfam" id="PF00400">
    <property type="entry name" value="WD40"/>
    <property type="match status" value="1"/>
</dbReference>
<dbReference type="GO" id="GO:0006261">
    <property type="term" value="P:DNA-templated DNA replication"/>
    <property type="evidence" value="ECO:0007669"/>
    <property type="project" value="TreeGrafter"/>
</dbReference>
<dbReference type="PROSITE" id="PS50082">
    <property type="entry name" value="WD_REPEATS_2"/>
    <property type="match status" value="1"/>
</dbReference>
<dbReference type="AlphaFoldDB" id="A0A267EH59"/>
<dbReference type="Gene3D" id="2.130.10.10">
    <property type="entry name" value="YVTN repeat-like/Quinoprotein amine dehydrogenase"/>
    <property type="match status" value="1"/>
</dbReference>
<dbReference type="SMART" id="SM00320">
    <property type="entry name" value="WD40"/>
    <property type="match status" value="3"/>
</dbReference>